<proteinExistence type="predicted"/>
<dbReference type="AlphaFoldDB" id="A0A1W6MN29"/>
<dbReference type="InterPro" id="IPR057693">
    <property type="entry name" value="DUF7933"/>
</dbReference>
<dbReference type="Pfam" id="PF01345">
    <property type="entry name" value="DUF11"/>
    <property type="match status" value="1"/>
</dbReference>
<accession>A0A1W6MN29</accession>
<dbReference type="InterPro" id="IPR047589">
    <property type="entry name" value="DUF11_rpt"/>
</dbReference>
<dbReference type="InterPro" id="IPR026341">
    <property type="entry name" value="T9SS_type_B"/>
</dbReference>
<dbReference type="PANTHER" id="PTHR34819">
    <property type="entry name" value="LARGE CYSTEINE-RICH PERIPLASMIC PROTEIN OMCB"/>
    <property type="match status" value="1"/>
</dbReference>
<reference evidence="4 5" key="1">
    <citation type="submission" date="2016-11" db="EMBL/GenBank/DDBJ databases">
        <title>Trade-off between light-utilization and light-protection in marine flavobacteria.</title>
        <authorList>
            <person name="Kumagai Y."/>
        </authorList>
    </citation>
    <scope>NUCLEOTIDE SEQUENCE [LARGE SCALE GENOMIC DNA]</scope>
    <source>
        <strain evidence="4 5">JCM 13191</strain>
    </source>
</reference>
<dbReference type="STRING" id="331648.BST97_13925"/>
<dbReference type="PANTHER" id="PTHR34819:SF3">
    <property type="entry name" value="CELL SURFACE PROTEIN"/>
    <property type="match status" value="1"/>
</dbReference>
<evidence type="ECO:0000259" key="3">
    <source>
        <dbReference type="Pfam" id="PF25564"/>
    </source>
</evidence>
<dbReference type="Proteomes" id="UP000193431">
    <property type="component" value="Chromosome"/>
</dbReference>
<dbReference type="Pfam" id="PF13585">
    <property type="entry name" value="CHU_C"/>
    <property type="match status" value="1"/>
</dbReference>
<dbReference type="InterPro" id="IPR051172">
    <property type="entry name" value="Chlamydia_OmcB"/>
</dbReference>
<evidence type="ECO:0000259" key="2">
    <source>
        <dbReference type="Pfam" id="PF01345"/>
    </source>
</evidence>
<gene>
    <name evidence="4" type="ORF">BST97_13925</name>
</gene>
<feature type="chain" id="PRO_5013389178" evidence="1">
    <location>
        <begin position="20"/>
        <end position="1116"/>
    </location>
</feature>
<organism evidence="4 5">
    <name type="scientific">Nonlabens spongiae</name>
    <dbReference type="NCBI Taxonomy" id="331648"/>
    <lineage>
        <taxon>Bacteria</taxon>
        <taxon>Pseudomonadati</taxon>
        <taxon>Bacteroidota</taxon>
        <taxon>Flavobacteriia</taxon>
        <taxon>Flavobacteriales</taxon>
        <taxon>Flavobacteriaceae</taxon>
        <taxon>Nonlabens</taxon>
    </lineage>
</organism>
<protein>
    <submittedName>
        <fullName evidence="4">Uncharacterized protein</fullName>
    </submittedName>
</protein>
<dbReference type="EMBL" id="CP019344">
    <property type="protein sequence ID" value="ARN78998.1"/>
    <property type="molecule type" value="Genomic_DNA"/>
</dbReference>
<evidence type="ECO:0000313" key="5">
    <source>
        <dbReference type="Proteomes" id="UP000193431"/>
    </source>
</evidence>
<evidence type="ECO:0000256" key="1">
    <source>
        <dbReference type="SAM" id="SignalP"/>
    </source>
</evidence>
<dbReference type="Gene3D" id="2.60.40.10">
    <property type="entry name" value="Immunoglobulins"/>
    <property type="match status" value="1"/>
</dbReference>
<feature type="signal peptide" evidence="1">
    <location>
        <begin position="1"/>
        <end position="19"/>
    </location>
</feature>
<dbReference type="NCBIfam" id="TIGR01451">
    <property type="entry name" value="B_ant_repeat"/>
    <property type="match status" value="1"/>
</dbReference>
<dbReference type="InterPro" id="IPR001434">
    <property type="entry name" value="OmcB-like_DUF11"/>
</dbReference>
<keyword evidence="5" id="KW-1185">Reference proteome</keyword>
<evidence type="ECO:0000313" key="4">
    <source>
        <dbReference type="EMBL" id="ARN78998.1"/>
    </source>
</evidence>
<feature type="domain" description="DUF7933" evidence="3">
    <location>
        <begin position="778"/>
        <end position="899"/>
    </location>
</feature>
<dbReference type="InterPro" id="IPR013783">
    <property type="entry name" value="Ig-like_fold"/>
</dbReference>
<dbReference type="Pfam" id="PF25564">
    <property type="entry name" value="DUF7933"/>
    <property type="match status" value="1"/>
</dbReference>
<feature type="domain" description="DUF11" evidence="2">
    <location>
        <begin position="904"/>
        <end position="1017"/>
    </location>
</feature>
<dbReference type="NCBIfam" id="TIGR04131">
    <property type="entry name" value="Bac_Flav_CTERM"/>
    <property type="match status" value="1"/>
</dbReference>
<keyword evidence="1" id="KW-0732">Signal</keyword>
<dbReference type="RefSeq" id="WP_169711570.1">
    <property type="nucleotide sequence ID" value="NZ_CP019344.1"/>
</dbReference>
<name>A0A1W6MN29_9FLAO</name>
<sequence>MKHQLTALLLICLSFIARAQTTDLAITLEARNLTGNAISQAHIYERYTYLLTISNTGAPVSDATFSFNLSSVEEIESAVAQNILGGATSPSNIDINQSAVSGTLLNMPNSSSVEILITVRAEPTFLGGATAMATVQPPPGTTDVNPATNDSVISIIMTERDIIFDITQSQIAPAGGAGISNWGDTVSYEMTITNNSSIEYPLEDFELFVSNVNRAGSAIYTFIDLQCSSSSGMSCPTLDGLSTVTTTDVIGNFRYYIHGEPVVFPSGASFTMQVSYTLDEGGCDRDARNIPLIMGNRLTIIPFLNNTNFIQTDTIETATLINDPCQCVDLETEVIRTSPTASSINAWTDVVTYEFTYSNNGPIEVPAFVYMVNGSTVGTEIEILTAECISTSGPVDCNDFNITITPDTRWVTSQFQFPPNSSITIRVTVVFSPPECTQGGALPNLAVRGVATEFDNDVLECDSTNNSVADRIDGLPVNPCNNDPGDGELIELEEVQVSPVPGAGPYPYGEVSYEIIMRNTDSIAHQIRFKDLQSSDGTGILRSIDCIGTTGGASCPSSLNARIDQPNQNGDTFWEILDADGFMMPANSSLTFEKVIDWRPPCQDTVFSVADNLVMEAVDSNLDVIDTVTASVATPMVPCVDIVVQTFPSITSAPINTDFEWVVDITNSNVSVDASDLTFNNLMHPDFEITGTPICSVVNGTASCMPTFNINGNAIEAVIPSMSSGSTIQVRIPTRTPSYGGSFENRAEVQPDFEVTGETTPSSNISTSSLFILTTQTSKEFEPSVINSGEVSTLTFNLRNSVGLPAQSGINFTDNLPAGMTISGEAFWVNQNGALGTFTGVVGGDAFGIQDLSFPSGTDEVSFAVEVTCTDPGIYINDFQNFSNLNNLDVSTVFASLEVLPVLDLAITKTVDILDPEVNDTVTFTIEVQNLQTAGATGVTVQENLPSGYTYVSHSTDVGIYDSLSGVWQVGDLAAGATTSMQITVSLNIPGEFINVVTVDSISTFTDIDLENNTAEAFARPDCIVVPEGFTPNGDGRNDTFEIRCINLYPESELVIVNRYGSTVYKATNYQNDWDGTPTQGLLHDSDKALPTGTYYWKLDLKDGSQARVGWLYINY</sequence>